<accession>A0A7E4ZUN8</accession>
<evidence type="ECO:0000313" key="2">
    <source>
        <dbReference type="WBParaSite" id="Pan_g18369.t1"/>
    </source>
</evidence>
<name>A0A7E4ZUN8_PANRE</name>
<keyword evidence="1" id="KW-1185">Reference proteome</keyword>
<sequence>MSKSEKIGSLGHDAPSMAFFFILNDKKRYLAGYVRDTFSNPWNPRESEYVPTCATPEKYAGVALKDVKFE</sequence>
<evidence type="ECO:0000313" key="1">
    <source>
        <dbReference type="Proteomes" id="UP000492821"/>
    </source>
</evidence>
<dbReference type="Proteomes" id="UP000492821">
    <property type="component" value="Unassembled WGS sequence"/>
</dbReference>
<proteinExistence type="predicted"/>
<reference evidence="1" key="1">
    <citation type="journal article" date="2013" name="Genetics">
        <title>The draft genome and transcriptome of Panagrellus redivivus are shaped by the harsh demands of a free-living lifestyle.</title>
        <authorList>
            <person name="Srinivasan J."/>
            <person name="Dillman A.R."/>
            <person name="Macchietto M.G."/>
            <person name="Heikkinen L."/>
            <person name="Lakso M."/>
            <person name="Fracchia K.M."/>
            <person name="Antoshechkin I."/>
            <person name="Mortazavi A."/>
            <person name="Wong G."/>
            <person name="Sternberg P.W."/>
        </authorList>
    </citation>
    <scope>NUCLEOTIDE SEQUENCE [LARGE SCALE GENOMIC DNA]</scope>
    <source>
        <strain evidence="1">MT8872</strain>
    </source>
</reference>
<reference evidence="2" key="2">
    <citation type="submission" date="2020-10" db="UniProtKB">
        <authorList>
            <consortium name="WormBaseParasite"/>
        </authorList>
    </citation>
    <scope>IDENTIFICATION</scope>
</reference>
<dbReference type="WBParaSite" id="Pan_g18369.t1">
    <property type="protein sequence ID" value="Pan_g18369.t1"/>
    <property type="gene ID" value="Pan_g18369"/>
</dbReference>
<dbReference type="AlphaFoldDB" id="A0A7E4ZUN8"/>
<organism evidence="1 2">
    <name type="scientific">Panagrellus redivivus</name>
    <name type="common">Microworm</name>
    <dbReference type="NCBI Taxonomy" id="6233"/>
    <lineage>
        <taxon>Eukaryota</taxon>
        <taxon>Metazoa</taxon>
        <taxon>Ecdysozoa</taxon>
        <taxon>Nematoda</taxon>
        <taxon>Chromadorea</taxon>
        <taxon>Rhabditida</taxon>
        <taxon>Tylenchina</taxon>
        <taxon>Panagrolaimomorpha</taxon>
        <taxon>Panagrolaimoidea</taxon>
        <taxon>Panagrolaimidae</taxon>
        <taxon>Panagrellus</taxon>
    </lineage>
</organism>
<protein>
    <submittedName>
        <fullName evidence="2">Sema domain-containing protein</fullName>
    </submittedName>
</protein>